<evidence type="ECO:0000313" key="1">
    <source>
        <dbReference type="EMBL" id="EEF75376.1"/>
    </source>
</evidence>
<organism evidence="1 2">
    <name type="scientific">Phocaeicola coprophilus DSM 18228 = JCM 13818</name>
    <dbReference type="NCBI Taxonomy" id="547042"/>
    <lineage>
        <taxon>Bacteria</taxon>
        <taxon>Pseudomonadati</taxon>
        <taxon>Bacteroidota</taxon>
        <taxon>Bacteroidia</taxon>
        <taxon>Bacteroidales</taxon>
        <taxon>Bacteroidaceae</taxon>
        <taxon>Phocaeicola</taxon>
    </lineage>
</organism>
<dbReference type="STRING" id="547042.BACCOPRO_00864"/>
<dbReference type="Proteomes" id="UP000014073">
    <property type="component" value="Unassembled WGS sequence"/>
</dbReference>
<gene>
    <name evidence="1" type="ORF">BACCOPRO_00864</name>
</gene>
<dbReference type="HOGENOM" id="CLU_2927799_0_0_10"/>
<dbReference type="RefSeq" id="WP_008141103.1">
    <property type="nucleotide sequence ID" value="NZ_EQ973633.1"/>
</dbReference>
<name>S0F9Z9_9BACT</name>
<feature type="non-terminal residue" evidence="1">
    <location>
        <position position="61"/>
    </location>
</feature>
<dbReference type="PROSITE" id="PS51257">
    <property type="entry name" value="PROKAR_LIPOPROTEIN"/>
    <property type="match status" value="1"/>
</dbReference>
<accession>S0F9Z9</accession>
<sequence length="61" mass="6719">MRSIKSDFLWIMLVASIILLVGCYGKSEQVDTATYCVNIDSVEVVDTLPMSSLFKSGKIVC</sequence>
<protein>
    <submittedName>
        <fullName evidence="1">Uncharacterized protein</fullName>
    </submittedName>
</protein>
<dbReference type="EMBL" id="ACBW01000065">
    <property type="protein sequence ID" value="EEF75376.1"/>
    <property type="molecule type" value="Genomic_DNA"/>
</dbReference>
<dbReference type="AlphaFoldDB" id="S0F9Z9"/>
<proteinExistence type="predicted"/>
<reference evidence="1 2" key="1">
    <citation type="submission" date="2008-12" db="EMBL/GenBank/DDBJ databases">
        <authorList>
            <person name="Fulton L."/>
            <person name="Clifton S."/>
            <person name="Fulton B."/>
            <person name="Xu J."/>
            <person name="Minx P."/>
            <person name="Pepin K.H."/>
            <person name="Johnson M."/>
            <person name="Bhonagiri V."/>
            <person name="Nash W.E."/>
            <person name="Mardis E.R."/>
            <person name="Wilson R.K."/>
        </authorList>
    </citation>
    <scope>NUCLEOTIDE SEQUENCE [LARGE SCALE GENOMIC DNA]</scope>
    <source>
        <strain evidence="1 2">DSM 18228</strain>
    </source>
</reference>
<comment type="caution">
    <text evidence="1">The sequence shown here is derived from an EMBL/GenBank/DDBJ whole genome shotgun (WGS) entry which is preliminary data.</text>
</comment>
<evidence type="ECO:0000313" key="2">
    <source>
        <dbReference type="Proteomes" id="UP000014073"/>
    </source>
</evidence>
<keyword evidence="2" id="KW-1185">Reference proteome</keyword>